<organism evidence="1 2">
    <name type="scientific">Desulfovibrio subterraneus</name>
    <dbReference type="NCBI Taxonomy" id="2718620"/>
    <lineage>
        <taxon>Bacteria</taxon>
        <taxon>Pseudomonadati</taxon>
        <taxon>Thermodesulfobacteriota</taxon>
        <taxon>Desulfovibrionia</taxon>
        <taxon>Desulfovibrionales</taxon>
        <taxon>Desulfovibrionaceae</taxon>
        <taxon>Desulfovibrio</taxon>
    </lineage>
</organism>
<evidence type="ECO:0000313" key="1">
    <source>
        <dbReference type="EMBL" id="GFM34904.1"/>
    </source>
</evidence>
<accession>A0A7J0BPA9</accession>
<dbReference type="AlphaFoldDB" id="A0A7J0BPA9"/>
<dbReference type="EMBL" id="BLVO01000016">
    <property type="protein sequence ID" value="GFM34904.1"/>
    <property type="molecule type" value="Genomic_DNA"/>
</dbReference>
<reference evidence="1 2" key="1">
    <citation type="submission" date="2020-05" db="EMBL/GenBank/DDBJ databases">
        <title>Draft genome sequence of Desulfovibrio sp. strain HN2T.</title>
        <authorList>
            <person name="Ueno A."/>
            <person name="Tamazawa S."/>
            <person name="Tamamura S."/>
            <person name="Murakami T."/>
            <person name="Kiyama T."/>
            <person name="Inomata H."/>
            <person name="Amano Y."/>
            <person name="Miyakawa K."/>
            <person name="Tamaki H."/>
            <person name="Naganuma T."/>
            <person name="Kaneko K."/>
        </authorList>
    </citation>
    <scope>NUCLEOTIDE SEQUENCE [LARGE SCALE GENOMIC DNA]</scope>
    <source>
        <strain evidence="1 2">HN2</strain>
    </source>
</reference>
<evidence type="ECO:0000313" key="2">
    <source>
        <dbReference type="Proteomes" id="UP000503840"/>
    </source>
</evidence>
<gene>
    <name evidence="1" type="ORF">DSM101010T_32690</name>
</gene>
<comment type="caution">
    <text evidence="1">The sequence shown here is derived from an EMBL/GenBank/DDBJ whole genome shotgun (WGS) entry which is preliminary data.</text>
</comment>
<sequence>MKCLCGTIGFLLTEGTELECTDKFSLIKDGDMFSHISGDCFASKRHVIIHCDFQEGITFCDYPAEFVVLVDCVDVLCVCGVLYLSSGKNVIHGNSYWGT</sequence>
<protein>
    <submittedName>
        <fullName evidence="1">Uncharacterized protein</fullName>
    </submittedName>
</protein>
<dbReference type="Proteomes" id="UP000503840">
    <property type="component" value="Unassembled WGS sequence"/>
</dbReference>
<name>A0A7J0BPA9_9BACT</name>
<proteinExistence type="predicted"/>
<keyword evidence="2" id="KW-1185">Reference proteome</keyword>